<sequence>MVMKTVAISILGTTMDRRGRGEKRWDKWRPTVSMCQHDDLLIDRLELLFDNHSLSLAEQVKEDIARVSPETEVVFHRVNFSDPWDFESVYSQLLDFVRAYSFKPGKENYLTHITTGTHVAQICLYLLTEAGYLPGKLLQTSPANRNSNLPGQYQIIDLDLSKYDQIASRFQKEHHEGTTYLKGGIETNNPAFNTMIEQLEKVSVRSNESILITGPTGAGKSQLAQRVYELRKQRGKLSGRLVSVNCATLRGENAMSALFGHKKGAFTGATTDRPGLLREANQGMLFLDEIGELGLDEQAMLLRAIEDKRFMPFGSDKEVTSDFQLIAGTNRDLNRLSSEGAFREDLLARIDLWTYQLPSLKERIEDLEPNIDYELEVFSGKSGYLVSFNKAARDKYLAFSRSSEALWSANFRDLNASITRMATLSDGGRITVDVVEEEISRLRRKWKPDSSSGWQSIKVISEVMDTDAINQMDYFDQLKLAHLIEVCRQSGSMAEAGRTLFNVSREEKKSNNDSHRVKQLLAKYGLSFGEL</sequence>
<dbReference type="SMART" id="SM00382">
    <property type="entry name" value="AAA"/>
    <property type="match status" value="1"/>
</dbReference>
<dbReference type="Gene3D" id="1.10.8.60">
    <property type="match status" value="1"/>
</dbReference>
<dbReference type="Pfam" id="PF06956">
    <property type="entry name" value="RtcR"/>
    <property type="match status" value="1"/>
</dbReference>
<dbReference type="PROSITE" id="PS50045">
    <property type="entry name" value="SIGMA54_INTERACT_4"/>
    <property type="match status" value="1"/>
</dbReference>
<dbReference type="InterPro" id="IPR002078">
    <property type="entry name" value="Sigma_54_int"/>
</dbReference>
<organism evidence="4 5">
    <name type="scientific">Litoribrevibacter euphylliae</name>
    <dbReference type="NCBI Taxonomy" id="1834034"/>
    <lineage>
        <taxon>Bacteria</taxon>
        <taxon>Pseudomonadati</taxon>
        <taxon>Pseudomonadota</taxon>
        <taxon>Gammaproteobacteria</taxon>
        <taxon>Oceanospirillales</taxon>
        <taxon>Oceanospirillaceae</taxon>
        <taxon>Litoribrevibacter</taxon>
    </lineage>
</organism>
<keyword evidence="2" id="KW-0067">ATP-binding</keyword>
<dbReference type="PANTHER" id="PTHR32071:SF14">
    <property type="entry name" value="TRANSCRIPTIONAL REGULATORY PROTEIN RTCR"/>
    <property type="match status" value="1"/>
</dbReference>
<evidence type="ECO:0000313" key="4">
    <source>
        <dbReference type="EMBL" id="MFC3151024.1"/>
    </source>
</evidence>
<gene>
    <name evidence="4" type="primary">rtcR</name>
    <name evidence="4" type="ORF">ACFOEK_08295</name>
</gene>
<dbReference type="CDD" id="cd00009">
    <property type="entry name" value="AAA"/>
    <property type="match status" value="1"/>
</dbReference>
<reference evidence="5" key="1">
    <citation type="journal article" date="2019" name="Int. J. Syst. Evol. Microbiol.">
        <title>The Global Catalogue of Microorganisms (GCM) 10K type strain sequencing project: providing services to taxonomists for standard genome sequencing and annotation.</title>
        <authorList>
            <consortium name="The Broad Institute Genomics Platform"/>
            <consortium name="The Broad Institute Genome Sequencing Center for Infectious Disease"/>
            <person name="Wu L."/>
            <person name="Ma J."/>
        </authorList>
    </citation>
    <scope>NUCLEOTIDE SEQUENCE [LARGE SCALE GENOMIC DNA]</scope>
    <source>
        <strain evidence="5">KCTC 52438</strain>
    </source>
</reference>
<keyword evidence="5" id="KW-1185">Reference proteome</keyword>
<dbReference type="EMBL" id="JBHRSZ010000004">
    <property type="protein sequence ID" value="MFC3151024.1"/>
    <property type="molecule type" value="Genomic_DNA"/>
</dbReference>
<comment type="caution">
    <text evidence="4">The sequence shown here is derived from an EMBL/GenBank/DDBJ whole genome shotgun (WGS) entry which is preliminary data.</text>
</comment>
<dbReference type="SUPFAM" id="SSF52540">
    <property type="entry name" value="P-loop containing nucleoside triphosphate hydrolases"/>
    <property type="match status" value="1"/>
</dbReference>
<dbReference type="InterPro" id="IPR009715">
    <property type="entry name" value="RtcR"/>
</dbReference>
<dbReference type="InterPro" id="IPR027417">
    <property type="entry name" value="P-loop_NTPase"/>
</dbReference>
<protein>
    <submittedName>
        <fullName evidence="4">RNA repair transcriptional activator RtcR</fullName>
    </submittedName>
</protein>
<evidence type="ECO:0000256" key="1">
    <source>
        <dbReference type="ARBA" id="ARBA00022741"/>
    </source>
</evidence>
<dbReference type="NCBIfam" id="NF038308">
    <property type="entry name" value="RNA_repair_RtcR"/>
    <property type="match status" value="1"/>
</dbReference>
<dbReference type="InterPro" id="IPR003593">
    <property type="entry name" value="AAA+_ATPase"/>
</dbReference>
<feature type="domain" description="Sigma-54 factor interaction" evidence="3">
    <location>
        <begin position="185"/>
        <end position="423"/>
    </location>
</feature>
<proteinExistence type="predicted"/>
<accession>A0ABV7HAR8</accession>
<evidence type="ECO:0000313" key="5">
    <source>
        <dbReference type="Proteomes" id="UP001595476"/>
    </source>
</evidence>
<dbReference type="Proteomes" id="UP001595476">
    <property type="component" value="Unassembled WGS sequence"/>
</dbReference>
<dbReference type="PANTHER" id="PTHR32071">
    <property type="entry name" value="TRANSCRIPTIONAL REGULATORY PROTEIN"/>
    <property type="match status" value="1"/>
</dbReference>
<dbReference type="PIRSF" id="PIRSF037354">
    <property type="entry name" value="Txn_actvtr_RtcR"/>
    <property type="match status" value="1"/>
</dbReference>
<dbReference type="Pfam" id="PF00158">
    <property type="entry name" value="Sigma54_activat"/>
    <property type="match status" value="1"/>
</dbReference>
<evidence type="ECO:0000259" key="3">
    <source>
        <dbReference type="PROSITE" id="PS50045"/>
    </source>
</evidence>
<name>A0ABV7HAR8_9GAMM</name>
<evidence type="ECO:0000256" key="2">
    <source>
        <dbReference type="ARBA" id="ARBA00022840"/>
    </source>
</evidence>
<keyword evidence="1" id="KW-0547">Nucleotide-binding</keyword>
<dbReference type="Gene3D" id="3.40.50.300">
    <property type="entry name" value="P-loop containing nucleotide triphosphate hydrolases"/>
    <property type="match status" value="1"/>
</dbReference>
<dbReference type="InterPro" id="IPR017183">
    <property type="entry name" value="Sigma54_dep_tscrpt_act_RtcR"/>
</dbReference>